<dbReference type="Proteomes" id="UP000076858">
    <property type="component" value="Unassembled WGS sequence"/>
</dbReference>
<sequence>MDSHRLASWTINEKDGQYIYSCVSVSVTRRGCVREKEVEFPPGLTASVYV</sequence>
<keyword evidence="2" id="KW-1185">Reference proteome</keyword>
<name>A0A162S8T9_9CRUS</name>
<evidence type="ECO:0000313" key="1">
    <source>
        <dbReference type="EMBL" id="KZS21098.1"/>
    </source>
</evidence>
<evidence type="ECO:0000313" key="2">
    <source>
        <dbReference type="Proteomes" id="UP000076858"/>
    </source>
</evidence>
<dbReference type="AlphaFoldDB" id="A0A162S8T9"/>
<accession>A0A162S8T9</accession>
<protein>
    <submittedName>
        <fullName evidence="1">Uncharacterized protein</fullName>
    </submittedName>
</protein>
<dbReference type="EMBL" id="LRGB01000084">
    <property type="protein sequence ID" value="KZS21098.1"/>
    <property type="molecule type" value="Genomic_DNA"/>
</dbReference>
<organism evidence="1 2">
    <name type="scientific">Daphnia magna</name>
    <dbReference type="NCBI Taxonomy" id="35525"/>
    <lineage>
        <taxon>Eukaryota</taxon>
        <taxon>Metazoa</taxon>
        <taxon>Ecdysozoa</taxon>
        <taxon>Arthropoda</taxon>
        <taxon>Crustacea</taxon>
        <taxon>Branchiopoda</taxon>
        <taxon>Diplostraca</taxon>
        <taxon>Cladocera</taxon>
        <taxon>Anomopoda</taxon>
        <taxon>Daphniidae</taxon>
        <taxon>Daphnia</taxon>
    </lineage>
</organism>
<proteinExistence type="predicted"/>
<reference evidence="1 2" key="1">
    <citation type="submission" date="2016-03" db="EMBL/GenBank/DDBJ databases">
        <title>EvidentialGene: Evidence-directed Construction of Genes on Genomes.</title>
        <authorList>
            <person name="Gilbert D.G."/>
            <person name="Choi J.-H."/>
            <person name="Mockaitis K."/>
            <person name="Colbourne J."/>
            <person name="Pfrender M."/>
        </authorList>
    </citation>
    <scope>NUCLEOTIDE SEQUENCE [LARGE SCALE GENOMIC DNA]</scope>
    <source>
        <strain evidence="1 2">Xinb3</strain>
        <tissue evidence="1">Complete organism</tissue>
    </source>
</reference>
<gene>
    <name evidence="1" type="ORF">APZ42_012265</name>
</gene>
<comment type="caution">
    <text evidence="1">The sequence shown here is derived from an EMBL/GenBank/DDBJ whole genome shotgun (WGS) entry which is preliminary data.</text>
</comment>